<dbReference type="GO" id="GO:0005198">
    <property type="term" value="F:structural molecule activity"/>
    <property type="evidence" value="ECO:0007669"/>
    <property type="project" value="UniProtKB-UniRule"/>
</dbReference>
<dbReference type="RefSeq" id="WP_115365552.1">
    <property type="nucleotide sequence ID" value="NZ_QBKA01000002.1"/>
</dbReference>
<evidence type="ECO:0000256" key="6">
    <source>
        <dbReference type="SAM" id="MobiDB-lite"/>
    </source>
</evidence>
<dbReference type="HAMAP" id="MF_00724">
    <property type="entry name" value="FliE"/>
    <property type="match status" value="1"/>
</dbReference>
<evidence type="ECO:0000256" key="5">
    <source>
        <dbReference type="NCBIfam" id="TIGR00205"/>
    </source>
</evidence>
<evidence type="ECO:0000256" key="2">
    <source>
        <dbReference type="ARBA" id="ARBA00009272"/>
    </source>
</evidence>
<evidence type="ECO:0000313" key="8">
    <source>
        <dbReference type="Proteomes" id="UP000253727"/>
    </source>
</evidence>
<comment type="subcellular location">
    <subcellularLocation>
        <location evidence="1 4">Bacterial flagellum basal body</location>
    </subcellularLocation>
</comment>
<feature type="compositionally biased region" description="Low complexity" evidence="6">
    <location>
        <begin position="35"/>
        <end position="46"/>
    </location>
</feature>
<feature type="region of interest" description="Disordered" evidence="6">
    <location>
        <begin position="33"/>
        <end position="56"/>
    </location>
</feature>
<dbReference type="GO" id="GO:0071973">
    <property type="term" value="P:bacterial-type flagellum-dependent cell motility"/>
    <property type="evidence" value="ECO:0007669"/>
    <property type="project" value="InterPro"/>
</dbReference>
<dbReference type="OrthoDB" id="8909229at2"/>
<protein>
    <recommendedName>
        <fullName evidence="4 5">Flagellar hook-basal body complex protein FliE</fullName>
    </recommendedName>
</protein>
<evidence type="ECO:0000256" key="3">
    <source>
        <dbReference type="ARBA" id="ARBA00023143"/>
    </source>
</evidence>
<keyword evidence="3 4" id="KW-0975">Bacterial flagellum</keyword>
<evidence type="ECO:0000256" key="4">
    <source>
        <dbReference type="HAMAP-Rule" id="MF_00724"/>
    </source>
</evidence>
<dbReference type="PANTHER" id="PTHR34653">
    <property type="match status" value="1"/>
</dbReference>
<evidence type="ECO:0000313" key="7">
    <source>
        <dbReference type="EMBL" id="RDC59140.1"/>
    </source>
</evidence>
<keyword evidence="8" id="KW-1185">Reference proteome</keyword>
<dbReference type="InterPro" id="IPR001624">
    <property type="entry name" value="FliE"/>
</dbReference>
<keyword evidence="7" id="KW-0282">Flagellum</keyword>
<keyword evidence="7" id="KW-0969">Cilium</keyword>
<dbReference type="Pfam" id="PF02049">
    <property type="entry name" value="FliE"/>
    <property type="match status" value="1"/>
</dbReference>
<dbReference type="AlphaFoldDB" id="A0A369Q3W1"/>
<dbReference type="PRINTS" id="PR01006">
    <property type="entry name" value="FLGHOOKFLIE"/>
</dbReference>
<dbReference type="GO" id="GO:0009425">
    <property type="term" value="C:bacterial-type flagellum basal body"/>
    <property type="evidence" value="ECO:0007669"/>
    <property type="project" value="UniProtKB-SubCell"/>
</dbReference>
<organism evidence="7 8">
    <name type="scientific">Alteripontixanthobacter maritimus</name>
    <dbReference type="NCBI Taxonomy" id="2161824"/>
    <lineage>
        <taxon>Bacteria</taxon>
        <taxon>Pseudomonadati</taxon>
        <taxon>Pseudomonadota</taxon>
        <taxon>Alphaproteobacteria</taxon>
        <taxon>Sphingomonadales</taxon>
        <taxon>Erythrobacteraceae</taxon>
        <taxon>Alteripontixanthobacter</taxon>
    </lineage>
</organism>
<evidence type="ECO:0000256" key="1">
    <source>
        <dbReference type="ARBA" id="ARBA00004117"/>
    </source>
</evidence>
<dbReference type="GO" id="GO:0003774">
    <property type="term" value="F:cytoskeletal motor activity"/>
    <property type="evidence" value="ECO:0007669"/>
    <property type="project" value="InterPro"/>
</dbReference>
<name>A0A369Q3W1_9SPHN</name>
<reference evidence="7 8" key="1">
    <citation type="submission" date="2018-04" db="EMBL/GenBank/DDBJ databases">
        <title>Altererythrobacter sp. HME9302 genome sequencing and assembly.</title>
        <authorList>
            <person name="Kang H."/>
            <person name="Kim H."/>
            <person name="Joh K."/>
        </authorList>
    </citation>
    <scope>NUCLEOTIDE SEQUENCE [LARGE SCALE GENOMIC DNA]</scope>
    <source>
        <strain evidence="7 8">HME9302</strain>
    </source>
</reference>
<dbReference type="EMBL" id="QBKA01000002">
    <property type="protein sequence ID" value="RDC59140.1"/>
    <property type="molecule type" value="Genomic_DNA"/>
</dbReference>
<comment type="caution">
    <text evidence="7">The sequence shown here is derived from an EMBL/GenBank/DDBJ whole genome shotgun (WGS) entry which is preliminary data.</text>
</comment>
<gene>
    <name evidence="4" type="primary">fliE</name>
    <name evidence="7" type="ORF">HME9302_00325</name>
</gene>
<keyword evidence="7" id="KW-0966">Cell projection</keyword>
<dbReference type="NCBIfam" id="TIGR00205">
    <property type="entry name" value="fliE"/>
    <property type="match status" value="1"/>
</dbReference>
<sequence length="126" mass="13056">MSAIGGAGAAGLQQVIAMRQQIVDQSDALRGLRDAGSTGAAGSPAPVDTAKPAGGGFADTLDNALDTVKQTQLKSSEMTAAYERGEVTDIAQVMLARQESGVAFEATLQVRNKLLNAYQDIMRMGV</sequence>
<comment type="similarity">
    <text evidence="2 4">Belongs to the FliE family.</text>
</comment>
<proteinExistence type="inferred from homology"/>
<dbReference type="Proteomes" id="UP000253727">
    <property type="component" value="Unassembled WGS sequence"/>
</dbReference>
<dbReference type="PANTHER" id="PTHR34653:SF1">
    <property type="entry name" value="FLAGELLAR HOOK-BASAL BODY COMPLEX PROTEIN FLIE"/>
    <property type="match status" value="1"/>
</dbReference>
<accession>A0A369Q3W1</accession>